<feature type="compositionally biased region" description="Basic and acidic residues" evidence="5">
    <location>
        <begin position="251"/>
        <end position="279"/>
    </location>
</feature>
<dbReference type="GO" id="GO:0006271">
    <property type="term" value="P:DNA strand elongation involved in DNA replication"/>
    <property type="evidence" value="ECO:0007669"/>
    <property type="project" value="TreeGrafter"/>
</dbReference>
<proteinExistence type="predicted"/>
<dbReference type="InterPro" id="IPR041913">
    <property type="entry name" value="POLD3_sf"/>
</dbReference>
<dbReference type="GO" id="GO:0043625">
    <property type="term" value="C:delta DNA polymerase complex"/>
    <property type="evidence" value="ECO:0007669"/>
    <property type="project" value="InterPro"/>
</dbReference>
<evidence type="ECO:0000313" key="7">
    <source>
        <dbReference type="WBParaSite" id="TMUE_3000013125.1"/>
    </source>
</evidence>
<accession>A0A5S6R0X0</accession>
<dbReference type="WBParaSite" id="TMUE_3000013125.1">
    <property type="protein sequence ID" value="TMUE_3000013125.1"/>
    <property type="gene ID" value="WBGene00302883"/>
</dbReference>
<reference evidence="7" key="1">
    <citation type="submission" date="2019-12" db="UniProtKB">
        <authorList>
            <consortium name="WormBaseParasite"/>
        </authorList>
    </citation>
    <scope>IDENTIFICATION</scope>
</reference>
<evidence type="ECO:0000256" key="3">
    <source>
        <dbReference type="ARBA" id="ARBA00022705"/>
    </source>
</evidence>
<feature type="compositionally biased region" description="Polar residues" evidence="5">
    <location>
        <begin position="213"/>
        <end position="227"/>
    </location>
</feature>
<feature type="region of interest" description="Disordered" evidence="5">
    <location>
        <begin position="321"/>
        <end position="376"/>
    </location>
</feature>
<dbReference type="Proteomes" id="UP000046395">
    <property type="component" value="Unassembled WGS sequence"/>
</dbReference>
<evidence type="ECO:0000256" key="1">
    <source>
        <dbReference type="ARBA" id="ARBA00004123"/>
    </source>
</evidence>
<dbReference type="GO" id="GO:0003887">
    <property type="term" value="F:DNA-directed DNA polymerase activity"/>
    <property type="evidence" value="ECO:0007669"/>
    <property type="project" value="TreeGrafter"/>
</dbReference>
<keyword evidence="3" id="KW-0235">DNA replication</keyword>
<dbReference type="GO" id="GO:1904161">
    <property type="term" value="P:DNA synthesis involved in UV-damage excision repair"/>
    <property type="evidence" value="ECO:0007669"/>
    <property type="project" value="TreeGrafter"/>
</dbReference>
<evidence type="ECO:0000256" key="2">
    <source>
        <dbReference type="ARBA" id="ARBA00017589"/>
    </source>
</evidence>
<evidence type="ECO:0000256" key="5">
    <source>
        <dbReference type="SAM" id="MobiDB-lite"/>
    </source>
</evidence>
<protein>
    <recommendedName>
        <fullName evidence="2">DNA polymerase delta subunit 3</fullName>
    </recommendedName>
</protein>
<feature type="compositionally biased region" description="Basic residues" evidence="5">
    <location>
        <begin position="361"/>
        <end position="376"/>
    </location>
</feature>
<feature type="compositionally biased region" description="Basic and acidic residues" evidence="5">
    <location>
        <begin position="229"/>
        <end position="239"/>
    </location>
</feature>
<evidence type="ECO:0000313" key="6">
    <source>
        <dbReference type="Proteomes" id="UP000046395"/>
    </source>
</evidence>
<dbReference type="GO" id="GO:0006297">
    <property type="term" value="P:nucleotide-excision repair, DNA gap filling"/>
    <property type="evidence" value="ECO:0007669"/>
    <property type="project" value="TreeGrafter"/>
</dbReference>
<evidence type="ECO:0000256" key="4">
    <source>
        <dbReference type="ARBA" id="ARBA00023242"/>
    </source>
</evidence>
<sequence length="376" mass="42401">MAMQEDEIRRELLHALTVENKMVTFLWLSAKFNIHVNAAKRILDSFYKECKNDENLYAMFYLSGYQKIEENQLQRVFFVNEDLLQEHMHMLDEILSCHVYCVHTSEINDIIGPYLSDTSISLPPELCAMLPLAGESETKVKCSASPRPNKFEQALTRDNVAEISLKGFPTEVEEKSSSSNSEEANSLPFNGAQTDDGEIRPSKVISVTPLSNDVFTTESSPENSQAKASDIKENKLSNEKKRRPASKRKGTKDNKLKRSRRVSAERSSRGSSYERDKSPGEVIVPLEKQATSNETSASVRSKTNIQTFIDDDDYLVTKRIRETETINGKEPAPTDQQGDIAEESKVPLKSAPTRKGATKASPKRKQNPLTRFFKKL</sequence>
<comment type="subcellular location">
    <subcellularLocation>
        <location evidence="1">Nucleus</location>
    </subcellularLocation>
</comment>
<feature type="region of interest" description="Disordered" evidence="5">
    <location>
        <begin position="167"/>
        <end position="199"/>
    </location>
</feature>
<feature type="compositionally biased region" description="Basic residues" evidence="5">
    <location>
        <begin position="240"/>
        <end position="250"/>
    </location>
</feature>
<dbReference type="PANTHER" id="PTHR17598">
    <property type="entry name" value="DNA POLYMERASE DELTA SUBUNIT 3"/>
    <property type="match status" value="1"/>
</dbReference>
<keyword evidence="4" id="KW-0539">Nucleus</keyword>
<dbReference type="Gene3D" id="3.90.1030.20">
    <property type="entry name" value="DNA polymerase delta, p66 (Cdc27) subunit, wHTH domain"/>
    <property type="match status" value="1"/>
</dbReference>
<organism evidence="6 7">
    <name type="scientific">Trichuris muris</name>
    <name type="common">Mouse whipworm</name>
    <dbReference type="NCBI Taxonomy" id="70415"/>
    <lineage>
        <taxon>Eukaryota</taxon>
        <taxon>Metazoa</taxon>
        <taxon>Ecdysozoa</taxon>
        <taxon>Nematoda</taxon>
        <taxon>Enoplea</taxon>
        <taxon>Dorylaimia</taxon>
        <taxon>Trichinellida</taxon>
        <taxon>Trichuridae</taxon>
        <taxon>Trichuris</taxon>
    </lineage>
</organism>
<dbReference type="STRING" id="70415.A0A5S6R0X0"/>
<dbReference type="InterPro" id="IPR019038">
    <property type="entry name" value="POLD3"/>
</dbReference>
<feature type="region of interest" description="Disordered" evidence="5">
    <location>
        <begin position="213"/>
        <end position="301"/>
    </location>
</feature>
<dbReference type="AlphaFoldDB" id="A0A5S6R0X0"/>
<feature type="compositionally biased region" description="Polar residues" evidence="5">
    <location>
        <begin position="289"/>
        <end position="301"/>
    </location>
</feature>
<keyword evidence="6" id="KW-1185">Reference proteome</keyword>
<name>A0A5S6R0X0_TRIMR</name>
<dbReference type="PANTHER" id="PTHR17598:SF13">
    <property type="entry name" value="DNA POLYMERASE DELTA SUBUNIT 3"/>
    <property type="match status" value="1"/>
</dbReference>
<dbReference type="Pfam" id="PF09507">
    <property type="entry name" value="CDC27"/>
    <property type="match status" value="1"/>
</dbReference>